<dbReference type="EMBL" id="VSSQ01027612">
    <property type="protein sequence ID" value="MPM76945.1"/>
    <property type="molecule type" value="Genomic_DNA"/>
</dbReference>
<dbReference type="PANTHER" id="PTHR30218">
    <property type="entry name" value="POLYPHOSPHATE KINASE"/>
    <property type="match status" value="1"/>
</dbReference>
<accession>A0A645CJ17</accession>
<feature type="domain" description="Polyphosphate kinase C-terminal" evidence="1">
    <location>
        <begin position="51"/>
        <end position="209"/>
    </location>
</feature>
<dbReference type="InterPro" id="IPR003414">
    <property type="entry name" value="PP_kinase"/>
</dbReference>
<dbReference type="Gene3D" id="3.30.870.10">
    <property type="entry name" value="Endonuclease Chain A"/>
    <property type="match status" value="2"/>
</dbReference>
<reference evidence="3" key="1">
    <citation type="submission" date="2019-08" db="EMBL/GenBank/DDBJ databases">
        <authorList>
            <person name="Kucharzyk K."/>
            <person name="Murdoch R.W."/>
            <person name="Higgins S."/>
            <person name="Loffler F."/>
        </authorList>
    </citation>
    <scope>NUCLEOTIDE SEQUENCE</scope>
</reference>
<evidence type="ECO:0000259" key="2">
    <source>
        <dbReference type="Pfam" id="PF17941"/>
    </source>
</evidence>
<comment type="caution">
    <text evidence="3">The sequence shown here is derived from an EMBL/GenBank/DDBJ whole genome shotgun (WGS) entry which is preliminary data.</text>
</comment>
<dbReference type="InterPro" id="IPR025200">
    <property type="entry name" value="PPK_C_dom2"/>
</dbReference>
<gene>
    <name evidence="3" type="primary">ppk_17</name>
    <name evidence="3" type="ORF">SDC9_123944</name>
</gene>
<dbReference type="EC" id="2.7.4.1" evidence="3"/>
<keyword evidence="3" id="KW-0418">Kinase</keyword>
<name>A0A645CJ17_9ZZZZ</name>
<evidence type="ECO:0000259" key="1">
    <source>
        <dbReference type="Pfam" id="PF13090"/>
    </source>
</evidence>
<dbReference type="Pfam" id="PF13090">
    <property type="entry name" value="PP_kinase_C"/>
    <property type="match status" value="1"/>
</dbReference>
<dbReference type="PANTHER" id="PTHR30218:SF0">
    <property type="entry name" value="POLYPHOSPHATE KINASE"/>
    <property type="match status" value="1"/>
</dbReference>
<proteinExistence type="predicted"/>
<dbReference type="AlphaFoldDB" id="A0A645CJ17"/>
<dbReference type="SUPFAM" id="SSF56024">
    <property type="entry name" value="Phospholipase D/nuclease"/>
    <property type="match status" value="2"/>
</dbReference>
<feature type="domain" description="Polyphosphate kinase C-terminal" evidence="2">
    <location>
        <begin position="1"/>
        <end position="43"/>
    </location>
</feature>
<dbReference type="GO" id="GO:0009358">
    <property type="term" value="C:polyphosphate kinase complex"/>
    <property type="evidence" value="ECO:0007669"/>
    <property type="project" value="InterPro"/>
</dbReference>
<sequence>MHIGTGNYNSMTATQYTDMGILTCDRGLGEDASAFFNVITGYSYTFPMKELIISPYTTKQEFIRRLMHEKDNAAIGLPARFRAKMNSLSDPEMIDTIYEAAEGGVKVELLVRGICCLRVGGHENIEVRSIIGRFLEHSRVYIFETGGIPQCFISSADLMGRNLDKRVELTAPLKDPGISSDVIRLFDRMWEDNTHTWRLGENDSYERVLEEMPPVDIQQDLLAEIRG</sequence>
<organism evidence="3">
    <name type="scientific">bioreactor metagenome</name>
    <dbReference type="NCBI Taxonomy" id="1076179"/>
    <lineage>
        <taxon>unclassified sequences</taxon>
        <taxon>metagenomes</taxon>
        <taxon>ecological metagenomes</taxon>
    </lineage>
</organism>
<keyword evidence="3" id="KW-0808">Transferase</keyword>
<dbReference type="Pfam" id="PF17941">
    <property type="entry name" value="PP_kinase_C_1"/>
    <property type="match status" value="1"/>
</dbReference>
<dbReference type="GO" id="GO:0008976">
    <property type="term" value="F:polyphosphate kinase activity"/>
    <property type="evidence" value="ECO:0007669"/>
    <property type="project" value="UniProtKB-EC"/>
</dbReference>
<dbReference type="InterPro" id="IPR041108">
    <property type="entry name" value="PP_kinase_C_1"/>
</dbReference>
<evidence type="ECO:0000313" key="3">
    <source>
        <dbReference type="EMBL" id="MPM76945.1"/>
    </source>
</evidence>
<dbReference type="GO" id="GO:0006799">
    <property type="term" value="P:polyphosphate biosynthetic process"/>
    <property type="evidence" value="ECO:0007669"/>
    <property type="project" value="InterPro"/>
</dbReference>
<protein>
    <submittedName>
        <fullName evidence="3">Polyphosphate kinase</fullName>
        <ecNumber evidence="3">2.7.4.1</ecNumber>
    </submittedName>
</protein>